<name>A0A380H412_9STAP</name>
<dbReference type="GO" id="GO:0006085">
    <property type="term" value="P:acetyl-CoA biosynthetic process"/>
    <property type="evidence" value="ECO:0007669"/>
    <property type="project" value="TreeGrafter"/>
</dbReference>
<reference evidence="3 4" key="1">
    <citation type="submission" date="2018-06" db="EMBL/GenBank/DDBJ databases">
        <authorList>
            <consortium name="Pathogen Informatics"/>
            <person name="Doyle S."/>
        </authorList>
    </citation>
    <scope>NUCLEOTIDE SEQUENCE [LARGE SCALE GENOMIC DNA]</scope>
    <source>
        <strain evidence="3 4">NCTC11807</strain>
    </source>
</reference>
<dbReference type="InterPro" id="IPR000873">
    <property type="entry name" value="AMP-dep_synth/lig_dom"/>
</dbReference>
<dbReference type="GO" id="GO:0005829">
    <property type="term" value="C:cytosol"/>
    <property type="evidence" value="ECO:0007669"/>
    <property type="project" value="TreeGrafter"/>
</dbReference>
<sequence>MLLHFISGKYVLDFKENDVYWCTADPGWVTGTSYGIFAPWLNGVTNCIAGGCFSLEQWYSMIEEFKVTVWYTAPTALRMLMSAGDDIVEKYDLSSVRSILSIGEPLNPEVIKWAKHVYNQRVLDTWWMTETGGHMI</sequence>
<organism evidence="3 4">
    <name type="scientific">Staphylococcus saccharolyticus</name>
    <dbReference type="NCBI Taxonomy" id="33028"/>
    <lineage>
        <taxon>Bacteria</taxon>
        <taxon>Bacillati</taxon>
        <taxon>Bacillota</taxon>
        <taxon>Bacilli</taxon>
        <taxon>Bacillales</taxon>
        <taxon>Staphylococcaceae</taxon>
        <taxon>Staphylococcus</taxon>
    </lineage>
</organism>
<accession>A0A380H412</accession>
<dbReference type="PANTHER" id="PTHR24095:SF14">
    <property type="entry name" value="ACETYL-COENZYME A SYNTHETASE 1"/>
    <property type="match status" value="1"/>
</dbReference>
<keyword evidence="4" id="KW-1185">Reference proteome</keyword>
<evidence type="ECO:0000313" key="4">
    <source>
        <dbReference type="Proteomes" id="UP000255425"/>
    </source>
</evidence>
<keyword evidence="1" id="KW-0007">Acetylation</keyword>
<dbReference type="Pfam" id="PF00501">
    <property type="entry name" value="AMP-binding"/>
    <property type="match status" value="1"/>
</dbReference>
<proteinExistence type="predicted"/>
<dbReference type="InterPro" id="IPR042099">
    <property type="entry name" value="ANL_N_sf"/>
</dbReference>
<protein>
    <submittedName>
        <fullName evidence="3">Acetyl-CoA synthetase</fullName>
        <ecNumber evidence="3">6.2.1.1</ecNumber>
    </submittedName>
</protein>
<dbReference type="AlphaFoldDB" id="A0A380H412"/>
<evidence type="ECO:0000259" key="2">
    <source>
        <dbReference type="Pfam" id="PF00501"/>
    </source>
</evidence>
<feature type="domain" description="AMP-dependent synthetase/ligase" evidence="2">
    <location>
        <begin position="12"/>
        <end position="135"/>
    </location>
</feature>
<dbReference type="Gene3D" id="3.40.50.12780">
    <property type="entry name" value="N-terminal domain of ligase-like"/>
    <property type="match status" value="1"/>
</dbReference>
<dbReference type="SUPFAM" id="SSF56801">
    <property type="entry name" value="Acetyl-CoA synthetase-like"/>
    <property type="match status" value="1"/>
</dbReference>
<gene>
    <name evidence="3" type="primary">acsA_3</name>
    <name evidence="3" type="ORF">NCTC11807_01295</name>
</gene>
<dbReference type="PANTHER" id="PTHR24095">
    <property type="entry name" value="ACETYL-COENZYME A SYNTHETASE"/>
    <property type="match status" value="1"/>
</dbReference>
<dbReference type="EMBL" id="UHDZ01000001">
    <property type="protein sequence ID" value="SUM70677.1"/>
    <property type="molecule type" value="Genomic_DNA"/>
</dbReference>
<evidence type="ECO:0000313" key="3">
    <source>
        <dbReference type="EMBL" id="SUM70677.1"/>
    </source>
</evidence>
<evidence type="ECO:0000256" key="1">
    <source>
        <dbReference type="ARBA" id="ARBA00022990"/>
    </source>
</evidence>
<keyword evidence="3" id="KW-0436">Ligase</keyword>
<dbReference type="EC" id="6.2.1.1" evidence="3"/>
<dbReference type="GO" id="GO:0003987">
    <property type="term" value="F:acetate-CoA ligase activity"/>
    <property type="evidence" value="ECO:0007669"/>
    <property type="project" value="UniProtKB-EC"/>
</dbReference>
<dbReference type="Proteomes" id="UP000255425">
    <property type="component" value="Unassembled WGS sequence"/>
</dbReference>